<accession>A0A6A4HB48</accession>
<dbReference type="Proteomes" id="UP000799118">
    <property type="component" value="Unassembled WGS sequence"/>
</dbReference>
<dbReference type="EMBL" id="ML769530">
    <property type="protein sequence ID" value="KAE9395492.1"/>
    <property type="molecule type" value="Genomic_DNA"/>
</dbReference>
<feature type="region of interest" description="Disordered" evidence="1">
    <location>
        <begin position="294"/>
        <end position="319"/>
    </location>
</feature>
<keyword evidence="3" id="KW-1185">Reference proteome</keyword>
<feature type="compositionally biased region" description="Acidic residues" evidence="1">
    <location>
        <begin position="296"/>
        <end position="319"/>
    </location>
</feature>
<proteinExistence type="predicted"/>
<protein>
    <submittedName>
        <fullName evidence="2">Uncharacterized protein</fullName>
    </submittedName>
</protein>
<evidence type="ECO:0000256" key="1">
    <source>
        <dbReference type="SAM" id="MobiDB-lite"/>
    </source>
</evidence>
<gene>
    <name evidence="2" type="ORF">BT96DRAFT_997608</name>
</gene>
<reference evidence="2" key="1">
    <citation type="journal article" date="2019" name="Environ. Microbiol.">
        <title>Fungal ecological strategies reflected in gene transcription - a case study of two litter decomposers.</title>
        <authorList>
            <person name="Barbi F."/>
            <person name="Kohler A."/>
            <person name="Barry K."/>
            <person name="Baskaran P."/>
            <person name="Daum C."/>
            <person name="Fauchery L."/>
            <person name="Ihrmark K."/>
            <person name="Kuo A."/>
            <person name="LaButti K."/>
            <person name="Lipzen A."/>
            <person name="Morin E."/>
            <person name="Grigoriev I.V."/>
            <person name="Henrissat B."/>
            <person name="Lindahl B."/>
            <person name="Martin F."/>
        </authorList>
    </citation>
    <scope>NUCLEOTIDE SEQUENCE</scope>
    <source>
        <strain evidence="2">JB14</strain>
    </source>
</reference>
<dbReference type="AlphaFoldDB" id="A0A6A4HB48"/>
<name>A0A6A4HB48_9AGAR</name>
<evidence type="ECO:0000313" key="3">
    <source>
        <dbReference type="Proteomes" id="UP000799118"/>
    </source>
</evidence>
<evidence type="ECO:0000313" key="2">
    <source>
        <dbReference type="EMBL" id="KAE9395492.1"/>
    </source>
</evidence>
<organism evidence="2 3">
    <name type="scientific">Gymnopus androsaceus JB14</name>
    <dbReference type="NCBI Taxonomy" id="1447944"/>
    <lineage>
        <taxon>Eukaryota</taxon>
        <taxon>Fungi</taxon>
        <taxon>Dikarya</taxon>
        <taxon>Basidiomycota</taxon>
        <taxon>Agaricomycotina</taxon>
        <taxon>Agaricomycetes</taxon>
        <taxon>Agaricomycetidae</taxon>
        <taxon>Agaricales</taxon>
        <taxon>Marasmiineae</taxon>
        <taxon>Omphalotaceae</taxon>
        <taxon>Gymnopus</taxon>
    </lineage>
</organism>
<sequence>MPVASSSLLRAPHHTAAVVPVIETQHSSMAGQTSGLTAGRSGLSSSTIPAVRGGARSAAGPLRSSSLATPVAKPPSCLCNIVKHSKIILLPLTDTQPVSFWFLQTVFLQGIFACAEYQSKREDLEILLADWVAFFDKHSPRMVAYKAKYGKYIATTWSAAFLLSVQRFCTQMLGQFACKDLKRYQAEWFIEESFLTYTFISGDEIPGLLSPVLTPPRLISEGLVNYHQFVVNFELSVTGLDQDKLFPKEGIFISNLVNDVGPLKIGVHGFSPSKRLFDPSEDTLVDNMFINFEAKESEDENQPDNAQEEEVEEVEEDADNELGIEEEPSPHADNNVEFLGKAVKQPVPICSSELKYPSPPVPKPISSSAYTSIHKKGQSSHDKDLGFPWLEGGHLDMSLFGYNTVLARGGGKSQAGRSTNTLGTPYPETKGLRMITERFVAPGDFNDNKSNAAVATQSATLVEENLSLLRTEVLIWSFLTEFKIQASNIACHQAQLRNSASDPRSLLKGLIKDGAVIWVLPRINDAHKVGQGLPTFRITPGTVTQELIDPRSSILDHRSSIIDPRSSILDRRSSILDHQSSILVDP</sequence>